<dbReference type="EMBL" id="BOMQ01000053">
    <property type="protein sequence ID" value="GIE50996.1"/>
    <property type="molecule type" value="Genomic_DNA"/>
</dbReference>
<dbReference type="SUPFAM" id="SSF52200">
    <property type="entry name" value="Toll/Interleukin receptor TIR domain"/>
    <property type="match status" value="1"/>
</dbReference>
<evidence type="ECO:0000313" key="3">
    <source>
        <dbReference type="EMBL" id="GIE50996.1"/>
    </source>
</evidence>
<dbReference type="Gene3D" id="3.40.50.10140">
    <property type="entry name" value="Toll/interleukin-1 receptor homology (TIR) domain"/>
    <property type="match status" value="1"/>
</dbReference>
<dbReference type="AlphaFoldDB" id="A0A919JI66"/>
<dbReference type="InterPro" id="IPR035897">
    <property type="entry name" value="Toll_tir_struct_dom_sf"/>
</dbReference>
<dbReference type="InterPro" id="IPR000157">
    <property type="entry name" value="TIR_dom"/>
</dbReference>
<accession>A0A919JI66</accession>
<feature type="compositionally biased region" description="Pro residues" evidence="1">
    <location>
        <begin position="362"/>
        <end position="379"/>
    </location>
</feature>
<keyword evidence="4" id="KW-1185">Reference proteome</keyword>
<evidence type="ECO:0000256" key="1">
    <source>
        <dbReference type="SAM" id="MobiDB-lite"/>
    </source>
</evidence>
<protein>
    <recommendedName>
        <fullName evidence="2">TIR domain-containing protein</fullName>
    </recommendedName>
</protein>
<sequence>MDTDLEAFTRAVGRVLPALNIPPDALELGPGAVRRMRRNPPWVRSLRGVRQLLVHVGAAGPADRAAARALAALTAAARQECERLLVVWDEPDDEPRAAVYAVTPRHELGALLATSWTDPVSWAEPMIDASRPVGEVLEDALARVRQALEPGRGEVDALERALRLVDLALRSAGGEGQHPHGRPASAQERSQWYDRYESSVRDEWHRVRGSLASARFRAVPHTRAGILSGSRVFVSYARPDAAGLARPVVEALRAQGADVWFDQEEPLDEGWLDVGLAAVIEECDAYVLCASDEFFERAGYATQEVAWAVRAWRAGSPLRSLVVVARPDTILPSIAQRWPAVTLPAGGAPDLGPALAARIREPAPPGAADPPAAGPPRLPGPAAAADRAALRARIRHRERLYATPPEAVTRIAGTSERDAADAKLAAELRRVGAGLDWDGSLVGHADWPADPLVRGYRWMLGVHRAIAGVRWPLSGSLDDLDDIAGDVQLLATRPPPILSWPDAPCWAAEERRLLVRFHVGELRLLEALLGRGLWAGLIKVPGPVLADWHDELPARRRECVDALIAMRLSGELSWQLSPPTWEKLYGDWYDCLAHPGPVFAELPAEVRLATAQQYELLSALAAQVQWHAVRSGGPVEQQVVGSRPVPVTYCAGVSAQDAPPPAVPVDGRSVSLQLCPGSGGWLLRTEWHGFTCPDGVAVAAAPEALRQSMNPSSA</sequence>
<evidence type="ECO:0000313" key="4">
    <source>
        <dbReference type="Proteomes" id="UP000647172"/>
    </source>
</evidence>
<reference evidence="3" key="1">
    <citation type="submission" date="2021-01" db="EMBL/GenBank/DDBJ databases">
        <title>Whole genome shotgun sequence of Actinoplanes nipponensis NBRC 14063.</title>
        <authorList>
            <person name="Komaki H."/>
            <person name="Tamura T."/>
        </authorList>
    </citation>
    <scope>NUCLEOTIDE SEQUENCE</scope>
    <source>
        <strain evidence="3">NBRC 14063</strain>
    </source>
</reference>
<feature type="domain" description="TIR" evidence="2">
    <location>
        <begin position="232"/>
        <end position="326"/>
    </location>
</feature>
<dbReference type="RefSeq" id="WP_203771124.1">
    <property type="nucleotide sequence ID" value="NZ_BAAAYJ010000062.1"/>
</dbReference>
<dbReference type="GO" id="GO:0007165">
    <property type="term" value="P:signal transduction"/>
    <property type="evidence" value="ECO:0007669"/>
    <property type="project" value="InterPro"/>
</dbReference>
<dbReference type="Proteomes" id="UP000647172">
    <property type="component" value="Unassembled WGS sequence"/>
</dbReference>
<evidence type="ECO:0000259" key="2">
    <source>
        <dbReference type="Pfam" id="PF13676"/>
    </source>
</evidence>
<proteinExistence type="predicted"/>
<dbReference type="Pfam" id="PF13676">
    <property type="entry name" value="TIR_2"/>
    <property type="match status" value="1"/>
</dbReference>
<comment type="caution">
    <text evidence="3">The sequence shown here is derived from an EMBL/GenBank/DDBJ whole genome shotgun (WGS) entry which is preliminary data.</text>
</comment>
<feature type="region of interest" description="Disordered" evidence="1">
    <location>
        <begin position="361"/>
        <end position="382"/>
    </location>
</feature>
<gene>
    <name evidence="3" type="ORF">Ani05nite_45300</name>
</gene>
<name>A0A919JI66_9ACTN</name>
<organism evidence="3 4">
    <name type="scientific">Actinoplanes nipponensis</name>
    <dbReference type="NCBI Taxonomy" id="135950"/>
    <lineage>
        <taxon>Bacteria</taxon>
        <taxon>Bacillati</taxon>
        <taxon>Actinomycetota</taxon>
        <taxon>Actinomycetes</taxon>
        <taxon>Micromonosporales</taxon>
        <taxon>Micromonosporaceae</taxon>
        <taxon>Actinoplanes</taxon>
    </lineage>
</organism>